<dbReference type="InterPro" id="IPR039425">
    <property type="entry name" value="RNA_pol_sigma-70-like"/>
</dbReference>
<dbReference type="SUPFAM" id="SSF88946">
    <property type="entry name" value="Sigma2 domain of RNA polymerase sigma factors"/>
    <property type="match status" value="1"/>
</dbReference>
<evidence type="ECO:0000256" key="2">
    <source>
        <dbReference type="ARBA" id="ARBA00023015"/>
    </source>
</evidence>
<gene>
    <name evidence="7" type="ORF">GCM10022207_58730</name>
</gene>
<dbReference type="SUPFAM" id="SSF88659">
    <property type="entry name" value="Sigma3 and sigma4 domains of RNA polymerase sigma factors"/>
    <property type="match status" value="1"/>
</dbReference>
<dbReference type="NCBIfam" id="TIGR02937">
    <property type="entry name" value="sigma70-ECF"/>
    <property type="match status" value="1"/>
</dbReference>
<feature type="domain" description="RNA polymerase sigma-70 region 2" evidence="5">
    <location>
        <begin position="32"/>
        <end position="100"/>
    </location>
</feature>
<evidence type="ECO:0000256" key="4">
    <source>
        <dbReference type="ARBA" id="ARBA00023163"/>
    </source>
</evidence>
<feature type="domain" description="RNA polymerase sigma factor 70 region 4 type 2" evidence="6">
    <location>
        <begin position="136"/>
        <end position="188"/>
    </location>
</feature>
<dbReference type="InterPro" id="IPR007627">
    <property type="entry name" value="RNA_pol_sigma70_r2"/>
</dbReference>
<evidence type="ECO:0000259" key="6">
    <source>
        <dbReference type="Pfam" id="PF08281"/>
    </source>
</evidence>
<reference evidence="8" key="1">
    <citation type="journal article" date="2019" name="Int. J. Syst. Evol. Microbiol.">
        <title>The Global Catalogue of Microorganisms (GCM) 10K type strain sequencing project: providing services to taxonomists for standard genome sequencing and annotation.</title>
        <authorList>
            <consortium name="The Broad Institute Genomics Platform"/>
            <consortium name="The Broad Institute Genome Sequencing Center for Infectious Disease"/>
            <person name="Wu L."/>
            <person name="Ma J."/>
        </authorList>
    </citation>
    <scope>NUCLEOTIDE SEQUENCE [LARGE SCALE GENOMIC DNA]</scope>
    <source>
        <strain evidence="8">JCM 16578</strain>
    </source>
</reference>
<dbReference type="EMBL" id="BAAAZA010000019">
    <property type="protein sequence ID" value="GAA3883915.1"/>
    <property type="molecule type" value="Genomic_DNA"/>
</dbReference>
<keyword evidence="2" id="KW-0805">Transcription regulation</keyword>
<evidence type="ECO:0000256" key="3">
    <source>
        <dbReference type="ARBA" id="ARBA00023082"/>
    </source>
</evidence>
<sequence length="203" mass="22319">MDVVLFSRANQVDDVTLVAAFALGDEQASVAFVRRFQDSVYGLALSVTREPALAEDVSQEVFVRAWRAAGSYDPRRASVLTWLLTITRNAAIDAVRARRATPATDATLERLIDVALRSDPGPDDPEQRALTTLESERALRRLRALPPEQARAVALAVFGGCTAAEIGRQENIPLGTAKTRIRSGLRRLRDSLKEERRDGSPPR</sequence>
<dbReference type="PANTHER" id="PTHR43133:SF62">
    <property type="entry name" value="RNA POLYMERASE SIGMA FACTOR SIGZ"/>
    <property type="match status" value="1"/>
</dbReference>
<comment type="caution">
    <text evidence="7">The sequence shown here is derived from an EMBL/GenBank/DDBJ whole genome shotgun (WGS) entry which is preliminary data.</text>
</comment>
<organism evidence="7 8">
    <name type="scientific">Streptomyces lannensis</name>
    <dbReference type="NCBI Taxonomy" id="766498"/>
    <lineage>
        <taxon>Bacteria</taxon>
        <taxon>Bacillati</taxon>
        <taxon>Actinomycetota</taxon>
        <taxon>Actinomycetes</taxon>
        <taxon>Kitasatosporales</taxon>
        <taxon>Streptomycetaceae</taxon>
        <taxon>Streptomyces</taxon>
    </lineage>
</organism>
<proteinExistence type="inferred from homology"/>
<evidence type="ECO:0000313" key="8">
    <source>
        <dbReference type="Proteomes" id="UP001501563"/>
    </source>
</evidence>
<evidence type="ECO:0000313" key="7">
    <source>
        <dbReference type="EMBL" id="GAA3883915.1"/>
    </source>
</evidence>
<dbReference type="InterPro" id="IPR013324">
    <property type="entry name" value="RNA_pol_sigma_r3/r4-like"/>
</dbReference>
<accession>A0ABP7KRH6</accession>
<protein>
    <submittedName>
        <fullName evidence="7">Sigma-70 family RNA polymerase sigma factor</fullName>
    </submittedName>
</protein>
<dbReference type="Pfam" id="PF04542">
    <property type="entry name" value="Sigma70_r2"/>
    <property type="match status" value="1"/>
</dbReference>
<dbReference type="Gene3D" id="1.10.10.10">
    <property type="entry name" value="Winged helix-like DNA-binding domain superfamily/Winged helix DNA-binding domain"/>
    <property type="match status" value="1"/>
</dbReference>
<dbReference type="InterPro" id="IPR013325">
    <property type="entry name" value="RNA_pol_sigma_r2"/>
</dbReference>
<dbReference type="InterPro" id="IPR036388">
    <property type="entry name" value="WH-like_DNA-bd_sf"/>
</dbReference>
<comment type="similarity">
    <text evidence="1">Belongs to the sigma-70 factor family. ECF subfamily.</text>
</comment>
<dbReference type="RefSeq" id="WP_345552310.1">
    <property type="nucleotide sequence ID" value="NZ_BAAAZA010000019.1"/>
</dbReference>
<name>A0ABP7KRH6_9ACTN</name>
<keyword evidence="3" id="KW-0731">Sigma factor</keyword>
<evidence type="ECO:0000256" key="1">
    <source>
        <dbReference type="ARBA" id="ARBA00010641"/>
    </source>
</evidence>
<keyword evidence="4" id="KW-0804">Transcription</keyword>
<dbReference type="Pfam" id="PF08281">
    <property type="entry name" value="Sigma70_r4_2"/>
    <property type="match status" value="1"/>
</dbReference>
<dbReference type="PANTHER" id="PTHR43133">
    <property type="entry name" value="RNA POLYMERASE ECF-TYPE SIGMA FACTO"/>
    <property type="match status" value="1"/>
</dbReference>
<dbReference type="Proteomes" id="UP001501563">
    <property type="component" value="Unassembled WGS sequence"/>
</dbReference>
<dbReference type="Gene3D" id="1.10.1740.10">
    <property type="match status" value="1"/>
</dbReference>
<dbReference type="InterPro" id="IPR014284">
    <property type="entry name" value="RNA_pol_sigma-70_dom"/>
</dbReference>
<keyword evidence="8" id="KW-1185">Reference proteome</keyword>
<evidence type="ECO:0000259" key="5">
    <source>
        <dbReference type="Pfam" id="PF04542"/>
    </source>
</evidence>
<dbReference type="InterPro" id="IPR013249">
    <property type="entry name" value="RNA_pol_sigma70_r4_t2"/>
</dbReference>